<protein>
    <submittedName>
        <fullName evidence="4">Flavodoxin family protein</fullName>
    </submittedName>
</protein>
<gene>
    <name evidence="4" type="ORF">PUV54_03055</name>
</gene>
<dbReference type="GO" id="GO:0016491">
    <property type="term" value="F:oxidoreductase activity"/>
    <property type="evidence" value="ECO:0007669"/>
    <property type="project" value="InterPro"/>
</dbReference>
<keyword evidence="2" id="KW-0288">FMN</keyword>
<reference evidence="4" key="1">
    <citation type="submission" date="2023-02" db="EMBL/GenBank/DDBJ databases">
        <title>Genome sequence of Hyphococcus flavus.</title>
        <authorList>
            <person name="Rong J.-C."/>
            <person name="Zhao Q."/>
            <person name="Yi M."/>
            <person name="Wu J.-Y."/>
        </authorList>
    </citation>
    <scope>NUCLEOTIDE SEQUENCE</scope>
    <source>
        <strain evidence="4">MCCC 1K03223</strain>
    </source>
</reference>
<dbReference type="PANTHER" id="PTHR43278">
    <property type="entry name" value="NAD(P)H-DEPENDENT FMN-CONTAINING OXIDOREDUCTASE YWQN-RELATED"/>
    <property type="match status" value="1"/>
</dbReference>
<keyword evidence="1" id="KW-0285">Flavoprotein</keyword>
<feature type="domain" description="NADPH-dependent FMN reductase-like" evidence="3">
    <location>
        <begin position="1"/>
        <end position="126"/>
    </location>
</feature>
<keyword evidence="5" id="KW-1185">Reference proteome</keyword>
<accession>A0AAE9ZCB8</accession>
<evidence type="ECO:0000256" key="1">
    <source>
        <dbReference type="ARBA" id="ARBA00022630"/>
    </source>
</evidence>
<dbReference type="AlphaFoldDB" id="A0AAE9ZCB8"/>
<dbReference type="EMBL" id="CP118166">
    <property type="protein sequence ID" value="WDI32169.1"/>
    <property type="molecule type" value="Genomic_DNA"/>
</dbReference>
<proteinExistence type="predicted"/>
<dbReference type="RefSeq" id="WP_274494068.1">
    <property type="nucleotide sequence ID" value="NZ_CP118166.1"/>
</dbReference>
<evidence type="ECO:0000256" key="2">
    <source>
        <dbReference type="ARBA" id="ARBA00022643"/>
    </source>
</evidence>
<evidence type="ECO:0000259" key="3">
    <source>
        <dbReference type="Pfam" id="PF03358"/>
    </source>
</evidence>
<dbReference type="InterPro" id="IPR051796">
    <property type="entry name" value="ISF_SsuE-like"/>
</dbReference>
<dbReference type="InterPro" id="IPR005025">
    <property type="entry name" value="FMN_Rdtase-like_dom"/>
</dbReference>
<name>A0AAE9ZCB8_9PROT</name>
<dbReference type="Pfam" id="PF03358">
    <property type="entry name" value="FMN_red"/>
    <property type="match status" value="1"/>
</dbReference>
<evidence type="ECO:0000313" key="4">
    <source>
        <dbReference type="EMBL" id="WDI32169.1"/>
    </source>
</evidence>
<evidence type="ECO:0000313" key="5">
    <source>
        <dbReference type="Proteomes" id="UP001214043"/>
    </source>
</evidence>
<dbReference type="PANTHER" id="PTHR43278:SF4">
    <property type="entry name" value="NAD(P)H-DEPENDENT FMN-CONTAINING OXIDOREDUCTASE YWQN-RELATED"/>
    <property type="match status" value="1"/>
</dbReference>
<dbReference type="SUPFAM" id="SSF52218">
    <property type="entry name" value="Flavoproteins"/>
    <property type="match status" value="1"/>
</dbReference>
<organism evidence="4 5">
    <name type="scientific">Hyphococcus flavus</name>
    <dbReference type="NCBI Taxonomy" id="1866326"/>
    <lineage>
        <taxon>Bacteria</taxon>
        <taxon>Pseudomonadati</taxon>
        <taxon>Pseudomonadota</taxon>
        <taxon>Alphaproteobacteria</taxon>
        <taxon>Parvularculales</taxon>
        <taxon>Parvularculaceae</taxon>
        <taxon>Hyphococcus</taxon>
    </lineage>
</organism>
<dbReference type="Proteomes" id="UP001214043">
    <property type="component" value="Chromosome"/>
</dbReference>
<dbReference type="KEGG" id="hfl:PUV54_03055"/>
<dbReference type="InterPro" id="IPR029039">
    <property type="entry name" value="Flavoprotein-like_sf"/>
</dbReference>
<sequence>MSIIGFLGSSRSDGHTAALTRQVFTKLDQAELVDLSKLTIGPYSYDDAYAADDFAPLAQKMKKAKAIVFASPVYWYSMSAQMKTFFDRLTDLTGGALKPIGKSLAGKHMFAIATGGSPSAPASFTQPFADTAGYFDMHWGGLLYARSSEVHSTDTEQQLKKFSEAVQTSI</sequence>
<dbReference type="Gene3D" id="3.40.50.360">
    <property type="match status" value="1"/>
</dbReference>